<dbReference type="Pfam" id="PF03334">
    <property type="entry name" value="PhaG_MnhG_YufB"/>
    <property type="match status" value="1"/>
</dbReference>
<keyword evidence="1" id="KW-0812">Transmembrane</keyword>
<keyword evidence="3" id="KW-1185">Reference proteome</keyword>
<keyword evidence="1" id="KW-0472">Membrane</keyword>
<accession>A0A7X1AZV6</accession>
<evidence type="ECO:0000313" key="2">
    <source>
        <dbReference type="EMBL" id="MBC2603025.1"/>
    </source>
</evidence>
<dbReference type="InterPro" id="IPR005133">
    <property type="entry name" value="PhaG_MnhG_YufB"/>
</dbReference>
<evidence type="ECO:0000313" key="3">
    <source>
        <dbReference type="Proteomes" id="UP000525652"/>
    </source>
</evidence>
<dbReference type="NCBIfam" id="TIGR01300">
    <property type="entry name" value="CPA3_mnhG_phaG"/>
    <property type="match status" value="1"/>
</dbReference>
<feature type="transmembrane region" description="Helical" evidence="1">
    <location>
        <begin position="36"/>
        <end position="55"/>
    </location>
</feature>
<proteinExistence type="predicted"/>
<dbReference type="Proteomes" id="UP000525652">
    <property type="component" value="Unassembled WGS sequence"/>
</dbReference>
<dbReference type="PANTHER" id="PTHR34703:SF1">
    <property type="entry name" value="ANTIPORTER SUBUNIT MNHG2-RELATED"/>
    <property type="match status" value="1"/>
</dbReference>
<feature type="transmembrane region" description="Helical" evidence="1">
    <location>
        <begin position="6"/>
        <end position="24"/>
    </location>
</feature>
<protein>
    <submittedName>
        <fullName evidence="2">Monovalent cation/H(+) antiporter subunit G</fullName>
    </submittedName>
</protein>
<organism evidence="2 3">
    <name type="scientific">Puniceicoccus vermicola</name>
    <dbReference type="NCBI Taxonomy" id="388746"/>
    <lineage>
        <taxon>Bacteria</taxon>
        <taxon>Pseudomonadati</taxon>
        <taxon>Verrucomicrobiota</taxon>
        <taxon>Opitutia</taxon>
        <taxon>Puniceicoccales</taxon>
        <taxon>Puniceicoccaceae</taxon>
        <taxon>Puniceicoccus</taxon>
    </lineage>
</organism>
<reference evidence="2 3" key="1">
    <citation type="submission" date="2020-07" db="EMBL/GenBank/DDBJ databases">
        <authorList>
            <person name="Feng X."/>
        </authorList>
    </citation>
    <scope>NUCLEOTIDE SEQUENCE [LARGE SCALE GENOMIC DNA]</scope>
    <source>
        <strain evidence="2 3">JCM14086</strain>
    </source>
</reference>
<sequence>MVWIVSFFVLAGAFFGLVAALGVFRMPDLFIRMHAATKAGAFGAALMLLAFAIHFGGLRSWIFSLVIIVFFYLTTPVAAQAIARAAYRRGVAFWEKMGVDRLKESGEIPERSHSKED</sequence>
<keyword evidence="1" id="KW-1133">Transmembrane helix</keyword>
<evidence type="ECO:0000256" key="1">
    <source>
        <dbReference type="SAM" id="Phobius"/>
    </source>
</evidence>
<dbReference type="EMBL" id="JACHVA010000116">
    <property type="protein sequence ID" value="MBC2603025.1"/>
    <property type="molecule type" value="Genomic_DNA"/>
</dbReference>
<comment type="caution">
    <text evidence="2">The sequence shown here is derived from an EMBL/GenBank/DDBJ whole genome shotgun (WGS) entry which is preliminary data.</text>
</comment>
<feature type="transmembrane region" description="Helical" evidence="1">
    <location>
        <begin position="61"/>
        <end position="87"/>
    </location>
</feature>
<dbReference type="AlphaFoldDB" id="A0A7X1AZV6"/>
<dbReference type="PANTHER" id="PTHR34703">
    <property type="entry name" value="ANTIPORTER SUBUNIT MNHG2-RELATED"/>
    <property type="match status" value="1"/>
</dbReference>
<gene>
    <name evidence="2" type="ORF">H5P30_14680</name>
</gene>
<name>A0A7X1AZV6_9BACT</name>
<dbReference type="GO" id="GO:0015385">
    <property type="term" value="F:sodium:proton antiporter activity"/>
    <property type="evidence" value="ECO:0007669"/>
    <property type="project" value="TreeGrafter"/>
</dbReference>
<dbReference type="NCBIfam" id="NF009314">
    <property type="entry name" value="PRK12674.1-2"/>
    <property type="match status" value="1"/>
</dbReference>